<dbReference type="Pfam" id="PF03466">
    <property type="entry name" value="LysR_substrate"/>
    <property type="match status" value="1"/>
</dbReference>
<keyword evidence="7" id="KW-1185">Reference proteome</keyword>
<keyword evidence="2" id="KW-0805">Transcription regulation</keyword>
<proteinExistence type="inferred from homology"/>
<evidence type="ECO:0000256" key="1">
    <source>
        <dbReference type="ARBA" id="ARBA00009437"/>
    </source>
</evidence>
<keyword evidence="3" id="KW-0238">DNA-binding</keyword>
<accession>A0ABR9P9N5</accession>
<dbReference type="Proteomes" id="UP000806528">
    <property type="component" value="Unassembled WGS sequence"/>
</dbReference>
<dbReference type="SUPFAM" id="SSF46785">
    <property type="entry name" value="Winged helix' DNA-binding domain"/>
    <property type="match status" value="1"/>
</dbReference>
<dbReference type="PANTHER" id="PTHR30126">
    <property type="entry name" value="HTH-TYPE TRANSCRIPTIONAL REGULATOR"/>
    <property type="match status" value="1"/>
</dbReference>
<keyword evidence="4" id="KW-0804">Transcription</keyword>
<protein>
    <submittedName>
        <fullName evidence="6">LysR family transcriptional regulator</fullName>
    </submittedName>
</protein>
<evidence type="ECO:0000259" key="5">
    <source>
        <dbReference type="PROSITE" id="PS50931"/>
    </source>
</evidence>
<comment type="caution">
    <text evidence="6">The sequence shown here is derived from an EMBL/GenBank/DDBJ whole genome shotgun (WGS) entry which is preliminary data.</text>
</comment>
<name>A0ABR9P9N5_9ACTN</name>
<evidence type="ECO:0000256" key="3">
    <source>
        <dbReference type="ARBA" id="ARBA00023125"/>
    </source>
</evidence>
<organism evidence="6 7">
    <name type="scientific">Nocardiopsis coralli</name>
    <dbReference type="NCBI Taxonomy" id="2772213"/>
    <lineage>
        <taxon>Bacteria</taxon>
        <taxon>Bacillati</taxon>
        <taxon>Actinomycetota</taxon>
        <taxon>Actinomycetes</taxon>
        <taxon>Streptosporangiales</taxon>
        <taxon>Nocardiopsidaceae</taxon>
        <taxon>Nocardiopsis</taxon>
    </lineage>
</organism>
<evidence type="ECO:0000256" key="4">
    <source>
        <dbReference type="ARBA" id="ARBA00023163"/>
    </source>
</evidence>
<dbReference type="SUPFAM" id="SSF53850">
    <property type="entry name" value="Periplasmic binding protein-like II"/>
    <property type="match status" value="1"/>
</dbReference>
<dbReference type="InterPro" id="IPR036388">
    <property type="entry name" value="WH-like_DNA-bd_sf"/>
</dbReference>
<dbReference type="Pfam" id="PF00126">
    <property type="entry name" value="HTH_1"/>
    <property type="match status" value="1"/>
</dbReference>
<dbReference type="PROSITE" id="PS50931">
    <property type="entry name" value="HTH_LYSR"/>
    <property type="match status" value="1"/>
</dbReference>
<dbReference type="InterPro" id="IPR000847">
    <property type="entry name" value="LysR_HTH_N"/>
</dbReference>
<gene>
    <name evidence="6" type="ORF">IDM40_17855</name>
</gene>
<evidence type="ECO:0000313" key="6">
    <source>
        <dbReference type="EMBL" id="MBE3000554.1"/>
    </source>
</evidence>
<dbReference type="InterPro" id="IPR005119">
    <property type="entry name" value="LysR_subst-bd"/>
</dbReference>
<dbReference type="Gene3D" id="3.40.190.10">
    <property type="entry name" value="Periplasmic binding protein-like II"/>
    <property type="match status" value="2"/>
</dbReference>
<comment type="similarity">
    <text evidence="1">Belongs to the LysR transcriptional regulatory family.</text>
</comment>
<sequence>MFSNQMPDLRALELLDAIGRTGSITLAAGELGVTQQAASLRLRRLEQSLGRSLVVRASRSSQLTGDGAALLGLAQGVLEAAAEMDAALETMLAAQDRLRVAASLTVAEYLLPQWLGDYIGNGNDPRSVRSRATNTREVVRLVADAEVDIGFVEGNEPPPGLRYTYVASDELAVFVSPAHPWARTPRISPWTLAKTPLVTREEGSGCRAVVQAALLDHGVERSSLSEPALEFSSNISVLEAAAADVAPAVISRLPAAWYLEQGRLVRVHVRHVEFRRQFGAVWRQGQVPPTHSAQELLRAALSG</sequence>
<dbReference type="InterPro" id="IPR036390">
    <property type="entry name" value="WH_DNA-bd_sf"/>
</dbReference>
<evidence type="ECO:0000313" key="7">
    <source>
        <dbReference type="Proteomes" id="UP000806528"/>
    </source>
</evidence>
<evidence type="ECO:0000256" key="2">
    <source>
        <dbReference type="ARBA" id="ARBA00023015"/>
    </source>
</evidence>
<feature type="domain" description="HTH lysR-type" evidence="5">
    <location>
        <begin position="7"/>
        <end position="64"/>
    </location>
</feature>
<dbReference type="Gene3D" id="1.10.10.10">
    <property type="entry name" value="Winged helix-like DNA-binding domain superfamily/Winged helix DNA-binding domain"/>
    <property type="match status" value="1"/>
</dbReference>
<dbReference type="EMBL" id="JADBGI010000015">
    <property type="protein sequence ID" value="MBE3000554.1"/>
    <property type="molecule type" value="Genomic_DNA"/>
</dbReference>
<dbReference type="PANTHER" id="PTHR30126:SF39">
    <property type="entry name" value="HTH-TYPE TRANSCRIPTIONAL REGULATOR CYSL"/>
    <property type="match status" value="1"/>
</dbReference>
<dbReference type="PRINTS" id="PR00039">
    <property type="entry name" value="HTHLYSR"/>
</dbReference>
<reference evidence="6 7" key="1">
    <citation type="submission" date="2020-09" db="EMBL/GenBank/DDBJ databases">
        <title>Diversity and distribution of actinomycetes associated with coral in the coast of Hainan.</title>
        <authorList>
            <person name="Li F."/>
        </authorList>
    </citation>
    <scope>NUCLEOTIDE SEQUENCE [LARGE SCALE GENOMIC DNA]</scope>
    <source>
        <strain evidence="6 7">HNM0947</strain>
    </source>
</reference>